<keyword evidence="1" id="KW-0812">Transmembrane</keyword>
<name>A0ABW1RRK7_9LACO</name>
<reference evidence="3" key="1">
    <citation type="journal article" date="2019" name="Int. J. Syst. Evol. Microbiol.">
        <title>The Global Catalogue of Microorganisms (GCM) 10K type strain sequencing project: providing services to taxonomists for standard genome sequencing and annotation.</title>
        <authorList>
            <consortium name="The Broad Institute Genomics Platform"/>
            <consortium name="The Broad Institute Genome Sequencing Center for Infectious Disease"/>
            <person name="Wu L."/>
            <person name="Ma J."/>
        </authorList>
    </citation>
    <scope>NUCLEOTIDE SEQUENCE [LARGE SCALE GENOMIC DNA]</scope>
    <source>
        <strain evidence="3">CCM 8924</strain>
    </source>
</reference>
<evidence type="ECO:0000313" key="3">
    <source>
        <dbReference type="Proteomes" id="UP001596158"/>
    </source>
</evidence>
<dbReference type="Proteomes" id="UP001596158">
    <property type="component" value="Unassembled WGS sequence"/>
</dbReference>
<protein>
    <submittedName>
        <fullName evidence="2">Uncharacterized protein</fullName>
    </submittedName>
</protein>
<keyword evidence="1" id="KW-1133">Transmembrane helix</keyword>
<dbReference type="EMBL" id="JBHSSG010000007">
    <property type="protein sequence ID" value="MFC6178063.1"/>
    <property type="molecule type" value="Genomic_DNA"/>
</dbReference>
<feature type="transmembrane region" description="Helical" evidence="1">
    <location>
        <begin position="47"/>
        <end position="67"/>
    </location>
</feature>
<keyword evidence="1" id="KW-0472">Membrane</keyword>
<accession>A0ABW1RRK7</accession>
<keyword evidence="3" id="KW-1185">Reference proteome</keyword>
<evidence type="ECO:0000313" key="2">
    <source>
        <dbReference type="EMBL" id="MFC6178063.1"/>
    </source>
</evidence>
<gene>
    <name evidence="2" type="ORF">ACFQGR_01375</name>
</gene>
<dbReference type="RefSeq" id="WP_137600749.1">
    <property type="nucleotide sequence ID" value="NZ_BJDT01000005.1"/>
</dbReference>
<proteinExistence type="predicted"/>
<evidence type="ECO:0000256" key="1">
    <source>
        <dbReference type="SAM" id="Phobius"/>
    </source>
</evidence>
<feature type="transmembrane region" description="Helical" evidence="1">
    <location>
        <begin position="12"/>
        <end position="35"/>
    </location>
</feature>
<organism evidence="2 3">
    <name type="scientific">Weissella sagaensis</name>
    <dbReference type="NCBI Taxonomy" id="2559928"/>
    <lineage>
        <taxon>Bacteria</taxon>
        <taxon>Bacillati</taxon>
        <taxon>Bacillota</taxon>
        <taxon>Bacilli</taxon>
        <taxon>Lactobacillales</taxon>
        <taxon>Lactobacillaceae</taxon>
        <taxon>Weissella</taxon>
    </lineage>
</organism>
<sequence>MNFSDMSLVFQAMWLIIKYIVLPVLAVSGALWLVIEYWEAIKYWLRISSRIISLAFLMLAWLIIRLIDGKEAAEKRF</sequence>
<comment type="caution">
    <text evidence="2">The sequence shown here is derived from an EMBL/GenBank/DDBJ whole genome shotgun (WGS) entry which is preliminary data.</text>
</comment>